<feature type="domain" description="DUF58" evidence="2">
    <location>
        <begin position="198"/>
        <end position="279"/>
    </location>
</feature>
<dbReference type="RefSeq" id="WP_092562965.1">
    <property type="nucleotide sequence ID" value="NZ_FOYZ01000015.1"/>
</dbReference>
<dbReference type="EMBL" id="FOYZ01000015">
    <property type="protein sequence ID" value="SFS00864.1"/>
    <property type="molecule type" value="Genomic_DNA"/>
</dbReference>
<keyword evidence="4" id="KW-1185">Reference proteome</keyword>
<keyword evidence="1" id="KW-0812">Transmembrane</keyword>
<evidence type="ECO:0000256" key="1">
    <source>
        <dbReference type="SAM" id="Phobius"/>
    </source>
</evidence>
<dbReference type="OrthoDB" id="9778037at2"/>
<dbReference type="Proteomes" id="UP000199659">
    <property type="component" value="Unassembled WGS sequence"/>
</dbReference>
<proteinExistence type="predicted"/>
<evidence type="ECO:0000313" key="4">
    <source>
        <dbReference type="Proteomes" id="UP000199659"/>
    </source>
</evidence>
<dbReference type="PANTHER" id="PTHR34351">
    <property type="entry name" value="SLR1927 PROTEIN-RELATED"/>
    <property type="match status" value="1"/>
</dbReference>
<organism evidence="3 4">
    <name type="scientific">Anaeromicropila populeti</name>
    <dbReference type="NCBI Taxonomy" id="37658"/>
    <lineage>
        <taxon>Bacteria</taxon>
        <taxon>Bacillati</taxon>
        <taxon>Bacillota</taxon>
        <taxon>Clostridia</taxon>
        <taxon>Lachnospirales</taxon>
        <taxon>Lachnospiraceae</taxon>
        <taxon>Anaeromicropila</taxon>
    </lineage>
</organism>
<dbReference type="AlphaFoldDB" id="A0A1I6LBN4"/>
<dbReference type="Pfam" id="PF01882">
    <property type="entry name" value="DUF58"/>
    <property type="match status" value="1"/>
</dbReference>
<dbReference type="STRING" id="37658.SAMN05661086_03191"/>
<keyword evidence="1" id="KW-0472">Membrane</keyword>
<name>A0A1I6LBN4_9FIRM</name>
<evidence type="ECO:0000259" key="2">
    <source>
        <dbReference type="Pfam" id="PF01882"/>
    </source>
</evidence>
<sequence length="363" mass="42373">MIRNLILYIVFSVYGIILSVLYTDYVIFILTIALCLLPIVSFILTLIASCSLKFSFENESVRIEKGESYPLSVLVDNNSFFPIGKCKFYLICNYGGQKTKIKRKIKFSISSRTKQKLEVRICPEYCGKIQIQIAKIRIYDYFKIFKLSKRAANSFEAVIYPKLQFYFLEVKHSNYLVRGESEEFSDKRPGDDPSEVFQIRDYQQGDRLQRIHWKLSSKKKTLMVKDFSEPVITETLVLFDLYCSNEGAKMMDELDSLMEQVLSVSYSLITQGHRHYVSWYDAAIDQIIRRTIYKEEDFYFLMEEIVKSKTYQAKGVFAKNYAALFPSEKMTNVFYVGKDNVESFEMFGLKPEVVSKIEKQSVD</sequence>
<dbReference type="PANTHER" id="PTHR34351:SF1">
    <property type="entry name" value="SLR1927 PROTEIN"/>
    <property type="match status" value="1"/>
</dbReference>
<reference evidence="3 4" key="1">
    <citation type="submission" date="2016-10" db="EMBL/GenBank/DDBJ databases">
        <authorList>
            <person name="de Groot N.N."/>
        </authorList>
    </citation>
    <scope>NUCLEOTIDE SEQUENCE [LARGE SCALE GENOMIC DNA]</scope>
    <source>
        <strain evidence="3 4">743A</strain>
    </source>
</reference>
<accession>A0A1I6LBN4</accession>
<keyword evidence="1" id="KW-1133">Transmembrane helix</keyword>
<evidence type="ECO:0000313" key="3">
    <source>
        <dbReference type="EMBL" id="SFS00864.1"/>
    </source>
</evidence>
<feature type="transmembrane region" description="Helical" evidence="1">
    <location>
        <begin position="28"/>
        <end position="52"/>
    </location>
</feature>
<dbReference type="InterPro" id="IPR002881">
    <property type="entry name" value="DUF58"/>
</dbReference>
<feature type="transmembrane region" description="Helical" evidence="1">
    <location>
        <begin position="5"/>
        <end position="22"/>
    </location>
</feature>
<protein>
    <recommendedName>
        <fullName evidence="2">DUF58 domain-containing protein</fullName>
    </recommendedName>
</protein>
<gene>
    <name evidence="3" type="ORF">SAMN05661086_03191</name>
</gene>